<accession>A0A4Y7RVN4</accession>
<name>A0A4Y7RVN4_9FIRM</name>
<dbReference type="AlphaFoldDB" id="A0A4Y7RVN4"/>
<organism evidence="1 2">
    <name type="scientific">Pelotomaculum propionicicum</name>
    <dbReference type="NCBI Taxonomy" id="258475"/>
    <lineage>
        <taxon>Bacteria</taxon>
        <taxon>Bacillati</taxon>
        <taxon>Bacillota</taxon>
        <taxon>Clostridia</taxon>
        <taxon>Eubacteriales</taxon>
        <taxon>Desulfotomaculaceae</taxon>
        <taxon>Pelotomaculum</taxon>
    </lineage>
</organism>
<keyword evidence="2" id="KW-1185">Reference proteome</keyword>
<evidence type="ECO:0000313" key="1">
    <source>
        <dbReference type="EMBL" id="TEB12776.1"/>
    </source>
</evidence>
<dbReference type="EMBL" id="QFFZ01000005">
    <property type="protein sequence ID" value="TEB12776.1"/>
    <property type="molecule type" value="Genomic_DNA"/>
</dbReference>
<protein>
    <submittedName>
        <fullName evidence="1">Uncharacterized protein</fullName>
    </submittedName>
</protein>
<dbReference type="Proteomes" id="UP000297597">
    <property type="component" value="Unassembled WGS sequence"/>
</dbReference>
<reference evidence="1 2" key="1">
    <citation type="journal article" date="2018" name="Environ. Microbiol.">
        <title>Novel energy conservation strategies and behaviour of Pelotomaculum schinkii driving syntrophic propionate catabolism.</title>
        <authorList>
            <person name="Hidalgo-Ahumada C.A.P."/>
            <person name="Nobu M.K."/>
            <person name="Narihiro T."/>
            <person name="Tamaki H."/>
            <person name="Liu W.T."/>
            <person name="Kamagata Y."/>
            <person name="Stams A.J.M."/>
            <person name="Imachi H."/>
            <person name="Sousa D.Z."/>
        </authorList>
    </citation>
    <scope>NUCLEOTIDE SEQUENCE [LARGE SCALE GENOMIC DNA]</scope>
    <source>
        <strain evidence="1 2">MGP</strain>
    </source>
</reference>
<sequence>MYLEHLETSGYSVSHRLRVKSAVSGFATDTEETVYRDTK</sequence>
<gene>
    <name evidence="1" type="ORF">Pmgp_00752</name>
</gene>
<comment type="caution">
    <text evidence="1">The sequence shown here is derived from an EMBL/GenBank/DDBJ whole genome shotgun (WGS) entry which is preliminary data.</text>
</comment>
<evidence type="ECO:0000313" key="2">
    <source>
        <dbReference type="Proteomes" id="UP000297597"/>
    </source>
</evidence>
<proteinExistence type="predicted"/>